<comment type="caution">
    <text evidence="2">The sequence shown here is derived from an EMBL/GenBank/DDBJ whole genome shotgun (WGS) entry which is preliminary data.</text>
</comment>
<sequence length="352" mass="37760">MSPTRQPCAPSSNPSPPRLCTRTPSPTSQPPPRKPSPTSPHSFRPRRPPTLHCVPLPQRLFDVENNDRSCLIGHDDDSAEVERVGKGAGYETLWGCCGKTVDGDGDMGPPDGWCYEGMHTTDPKRARFRADSTLHDDKLTSCARLRCHDPLGSATRKRTRRAVDADSEDSASDSDGASHSSVRTRSRTSKRARIAPEHCGSDSDDDVDMPGEPSSSLHASPKSTASARKPRARSVVSTASTRVKPAPKARKPRSTVQSADSPASPSRKPASRARFAPDVSTLGPAASFTSTLTSSTVTETATHTQTVVVTTPSAKPPSMKVKRAMQPKSKLKSKQPKRLDEVVESSIVGEIA</sequence>
<feature type="compositionally biased region" description="Basic residues" evidence="1">
    <location>
        <begin position="182"/>
        <end position="193"/>
    </location>
</feature>
<name>A0AAD7MA28_MYCRO</name>
<evidence type="ECO:0000313" key="3">
    <source>
        <dbReference type="Proteomes" id="UP001221757"/>
    </source>
</evidence>
<reference evidence="2" key="1">
    <citation type="submission" date="2023-03" db="EMBL/GenBank/DDBJ databases">
        <title>Massive genome expansion in bonnet fungi (Mycena s.s.) driven by repeated elements and novel gene families across ecological guilds.</title>
        <authorList>
            <consortium name="Lawrence Berkeley National Laboratory"/>
            <person name="Harder C.B."/>
            <person name="Miyauchi S."/>
            <person name="Viragh M."/>
            <person name="Kuo A."/>
            <person name="Thoen E."/>
            <person name="Andreopoulos B."/>
            <person name="Lu D."/>
            <person name="Skrede I."/>
            <person name="Drula E."/>
            <person name="Henrissat B."/>
            <person name="Morin E."/>
            <person name="Kohler A."/>
            <person name="Barry K."/>
            <person name="LaButti K."/>
            <person name="Morin E."/>
            <person name="Salamov A."/>
            <person name="Lipzen A."/>
            <person name="Mereny Z."/>
            <person name="Hegedus B."/>
            <person name="Baldrian P."/>
            <person name="Stursova M."/>
            <person name="Weitz H."/>
            <person name="Taylor A."/>
            <person name="Grigoriev I.V."/>
            <person name="Nagy L.G."/>
            <person name="Martin F."/>
            <person name="Kauserud H."/>
        </authorList>
    </citation>
    <scope>NUCLEOTIDE SEQUENCE</scope>
    <source>
        <strain evidence="2">CBHHK067</strain>
    </source>
</reference>
<feature type="region of interest" description="Disordered" evidence="1">
    <location>
        <begin position="153"/>
        <end position="286"/>
    </location>
</feature>
<feature type="region of interest" description="Disordered" evidence="1">
    <location>
        <begin position="307"/>
        <end position="352"/>
    </location>
</feature>
<dbReference type="EMBL" id="JARKIE010000005">
    <property type="protein sequence ID" value="KAJ7707670.1"/>
    <property type="molecule type" value="Genomic_DNA"/>
</dbReference>
<organism evidence="2 3">
    <name type="scientific">Mycena rosella</name>
    <name type="common">Pink bonnet</name>
    <name type="synonym">Agaricus rosellus</name>
    <dbReference type="NCBI Taxonomy" id="1033263"/>
    <lineage>
        <taxon>Eukaryota</taxon>
        <taxon>Fungi</taxon>
        <taxon>Dikarya</taxon>
        <taxon>Basidiomycota</taxon>
        <taxon>Agaricomycotina</taxon>
        <taxon>Agaricomycetes</taxon>
        <taxon>Agaricomycetidae</taxon>
        <taxon>Agaricales</taxon>
        <taxon>Marasmiineae</taxon>
        <taxon>Mycenaceae</taxon>
        <taxon>Mycena</taxon>
    </lineage>
</organism>
<feature type="region of interest" description="Disordered" evidence="1">
    <location>
        <begin position="1"/>
        <end position="52"/>
    </location>
</feature>
<gene>
    <name evidence="2" type="ORF">B0H17DRAFT_526459</name>
</gene>
<feature type="compositionally biased region" description="Polar residues" evidence="1">
    <location>
        <begin position="1"/>
        <end position="12"/>
    </location>
</feature>
<protein>
    <submittedName>
        <fullName evidence="2">Uncharacterized protein</fullName>
    </submittedName>
</protein>
<evidence type="ECO:0000256" key="1">
    <source>
        <dbReference type="SAM" id="MobiDB-lite"/>
    </source>
</evidence>
<feature type="compositionally biased region" description="Low complexity" evidence="1">
    <location>
        <begin position="258"/>
        <end position="277"/>
    </location>
</feature>
<evidence type="ECO:0000313" key="2">
    <source>
        <dbReference type="EMBL" id="KAJ7707670.1"/>
    </source>
</evidence>
<keyword evidence="3" id="KW-1185">Reference proteome</keyword>
<dbReference type="AlphaFoldDB" id="A0AAD7MA28"/>
<proteinExistence type="predicted"/>
<accession>A0AAD7MA28</accession>
<feature type="compositionally biased region" description="Polar residues" evidence="1">
    <location>
        <begin position="213"/>
        <end position="226"/>
    </location>
</feature>
<feature type="compositionally biased region" description="Basic residues" evidence="1">
    <location>
        <begin position="320"/>
        <end position="336"/>
    </location>
</feature>
<dbReference type="Proteomes" id="UP001221757">
    <property type="component" value="Unassembled WGS sequence"/>
</dbReference>
<feature type="compositionally biased region" description="Pro residues" evidence="1">
    <location>
        <begin position="27"/>
        <end position="38"/>
    </location>
</feature>